<evidence type="ECO:0000256" key="1">
    <source>
        <dbReference type="SAM" id="MobiDB-lite"/>
    </source>
</evidence>
<feature type="region of interest" description="Disordered" evidence="1">
    <location>
        <begin position="293"/>
        <end position="390"/>
    </location>
</feature>
<proteinExistence type="predicted"/>
<comment type="caution">
    <text evidence="2">The sequence shown here is derived from an EMBL/GenBank/DDBJ whole genome shotgun (WGS) entry which is preliminary data.</text>
</comment>
<dbReference type="OrthoDB" id="2410524at2759"/>
<dbReference type="EMBL" id="QKWP01000413">
    <property type="protein sequence ID" value="RIB20502.1"/>
    <property type="molecule type" value="Genomic_DNA"/>
</dbReference>
<keyword evidence="3" id="KW-1185">Reference proteome</keyword>
<feature type="compositionally biased region" description="Basic residues" evidence="1">
    <location>
        <begin position="335"/>
        <end position="347"/>
    </location>
</feature>
<name>A0A397VET6_9GLOM</name>
<protein>
    <recommendedName>
        <fullName evidence="4">SWIM-type domain-containing protein</fullName>
    </recommendedName>
</protein>
<dbReference type="STRING" id="44941.A0A397VET6"/>
<sequence length="390" mass="44310">MGSTLIHASFEFLPEIDQWITSYLIPSSLSMQQQEIAQAIWYTSRLIDDFEDLGLQSNSTKLSNLPQSSNSAGLSDSTKRSYLTEQSDSTELSDLIKQSNSTEVFDTFIKDTIDAPAILLSELIPPTKVNSIIEIWEVTRHRRKAKTYIVLFKDNSHLCTCLGLIQCGFVYRHFFQVMTVSNYAAFHIMLISKRWYINEKQVESESQTSQHPFIIGLDSTNNSTQTEQSFPNLSFHVPNISFSDVHSKINYCKTYVTVNKLSKKAIQTGLDASANAIKELQDFMNGFINKYAPKKRRKSHSKKSKLQQEEEEETTSSCSSSDKENFIEIENPVFHSKRGAPKKKRFKGSHELVSKKKSSAKEHSNAQKTRKQTQCQQCQNTSHNKAGCEA</sequence>
<accession>A0A397VET6</accession>
<dbReference type="AlphaFoldDB" id="A0A397VET6"/>
<feature type="compositionally biased region" description="Basic residues" evidence="1">
    <location>
        <begin position="293"/>
        <end position="305"/>
    </location>
</feature>
<evidence type="ECO:0008006" key="4">
    <source>
        <dbReference type="Google" id="ProtNLM"/>
    </source>
</evidence>
<feature type="compositionally biased region" description="Basic and acidic residues" evidence="1">
    <location>
        <begin position="348"/>
        <end position="365"/>
    </location>
</feature>
<evidence type="ECO:0000313" key="2">
    <source>
        <dbReference type="EMBL" id="RIB20502.1"/>
    </source>
</evidence>
<gene>
    <name evidence="2" type="ORF">C2G38_2179135</name>
</gene>
<evidence type="ECO:0000313" key="3">
    <source>
        <dbReference type="Proteomes" id="UP000266673"/>
    </source>
</evidence>
<dbReference type="Proteomes" id="UP000266673">
    <property type="component" value="Unassembled WGS sequence"/>
</dbReference>
<organism evidence="2 3">
    <name type="scientific">Gigaspora rosea</name>
    <dbReference type="NCBI Taxonomy" id="44941"/>
    <lineage>
        <taxon>Eukaryota</taxon>
        <taxon>Fungi</taxon>
        <taxon>Fungi incertae sedis</taxon>
        <taxon>Mucoromycota</taxon>
        <taxon>Glomeromycotina</taxon>
        <taxon>Glomeromycetes</taxon>
        <taxon>Diversisporales</taxon>
        <taxon>Gigasporaceae</taxon>
        <taxon>Gigaspora</taxon>
    </lineage>
</organism>
<feature type="region of interest" description="Disordered" evidence="1">
    <location>
        <begin position="61"/>
        <end position="80"/>
    </location>
</feature>
<reference evidence="2 3" key="1">
    <citation type="submission" date="2018-06" db="EMBL/GenBank/DDBJ databases">
        <title>Comparative genomics reveals the genomic features of Rhizophagus irregularis, R. cerebriforme, R. diaphanum and Gigaspora rosea, and their symbiotic lifestyle signature.</title>
        <authorList>
            <person name="Morin E."/>
            <person name="San Clemente H."/>
            <person name="Chen E.C.H."/>
            <person name="De La Providencia I."/>
            <person name="Hainaut M."/>
            <person name="Kuo A."/>
            <person name="Kohler A."/>
            <person name="Murat C."/>
            <person name="Tang N."/>
            <person name="Roy S."/>
            <person name="Loubradou J."/>
            <person name="Henrissat B."/>
            <person name="Grigoriev I.V."/>
            <person name="Corradi N."/>
            <person name="Roux C."/>
            <person name="Martin F.M."/>
        </authorList>
    </citation>
    <scope>NUCLEOTIDE SEQUENCE [LARGE SCALE GENOMIC DNA]</scope>
    <source>
        <strain evidence="2 3">DAOM 194757</strain>
    </source>
</reference>